<keyword evidence="7" id="KW-1185">Reference proteome</keyword>
<feature type="non-terminal residue" evidence="6">
    <location>
        <position position="1"/>
    </location>
</feature>
<reference evidence="6 7" key="1">
    <citation type="submission" date="2019-09" db="EMBL/GenBank/DDBJ databases">
        <title>High taxonomic diversity of Micromonospora strains isolated from Medicago sativa nodules in different geographical locations.</title>
        <authorList>
            <person name="Martinez-Hidalgo P."/>
            <person name="Flores-Felix J.D."/>
            <person name="Velazquez E."/>
            <person name="Brau L."/>
            <person name="Trujillo M.E."/>
            <person name="Martinez-Molina E."/>
        </authorList>
    </citation>
    <scope>NUCLEOTIDE SEQUENCE [LARGE SCALE GENOMIC DNA]</scope>
    <source>
        <strain evidence="6 7">ALFB5</strain>
    </source>
</reference>
<evidence type="ECO:0000259" key="5">
    <source>
        <dbReference type="PROSITE" id="PS52004"/>
    </source>
</evidence>
<evidence type="ECO:0000256" key="2">
    <source>
        <dbReference type="ARBA" id="ARBA00022553"/>
    </source>
</evidence>
<organism evidence="6 7">
    <name type="scientific">Micromonospora aurantiaca</name>
    <name type="common">nom. illeg.</name>
    <dbReference type="NCBI Taxonomy" id="47850"/>
    <lineage>
        <taxon>Bacteria</taxon>
        <taxon>Bacillati</taxon>
        <taxon>Actinomycetota</taxon>
        <taxon>Actinomycetes</taxon>
        <taxon>Micromonosporales</taxon>
        <taxon>Micromonosporaceae</taxon>
        <taxon>Micromonospora</taxon>
    </lineage>
</organism>
<dbReference type="InterPro" id="IPR014030">
    <property type="entry name" value="Ketoacyl_synth_N"/>
</dbReference>
<dbReference type="PANTHER" id="PTHR43775">
    <property type="entry name" value="FATTY ACID SYNTHASE"/>
    <property type="match status" value="1"/>
</dbReference>
<dbReference type="SMART" id="SM00823">
    <property type="entry name" value="PKS_PP"/>
    <property type="match status" value="1"/>
</dbReference>
<name>A0ABQ6U5L3_9ACTN</name>
<feature type="non-terminal residue" evidence="6">
    <location>
        <position position="243"/>
    </location>
</feature>
<comment type="caution">
    <text evidence="6">The sequence shown here is derived from an EMBL/GenBank/DDBJ whole genome shotgun (WGS) entry which is preliminary data.</text>
</comment>
<gene>
    <name evidence="6" type="ORF">F6X54_34270</name>
</gene>
<dbReference type="Gene3D" id="3.40.47.10">
    <property type="match status" value="1"/>
</dbReference>
<dbReference type="SUPFAM" id="SSF47336">
    <property type="entry name" value="ACP-like"/>
    <property type="match status" value="1"/>
</dbReference>
<protein>
    <submittedName>
        <fullName evidence="6">Type I polyketide synthase</fullName>
    </submittedName>
</protein>
<dbReference type="Pfam" id="PF00550">
    <property type="entry name" value="PP-binding"/>
    <property type="match status" value="1"/>
</dbReference>
<dbReference type="SMART" id="SM00825">
    <property type="entry name" value="PKS_KS"/>
    <property type="match status" value="1"/>
</dbReference>
<dbReference type="PROSITE" id="PS50075">
    <property type="entry name" value="CARRIER"/>
    <property type="match status" value="1"/>
</dbReference>
<evidence type="ECO:0000259" key="4">
    <source>
        <dbReference type="PROSITE" id="PS50075"/>
    </source>
</evidence>
<proteinExistence type="predicted"/>
<dbReference type="InterPro" id="IPR009081">
    <property type="entry name" value="PP-bd_ACP"/>
</dbReference>
<feature type="domain" description="Carrier" evidence="4">
    <location>
        <begin position="1"/>
        <end position="44"/>
    </location>
</feature>
<dbReference type="PROSITE" id="PS00606">
    <property type="entry name" value="KS3_1"/>
    <property type="match status" value="1"/>
</dbReference>
<evidence type="ECO:0000313" key="7">
    <source>
        <dbReference type="Proteomes" id="UP000471364"/>
    </source>
</evidence>
<dbReference type="PANTHER" id="PTHR43775:SF51">
    <property type="entry name" value="INACTIVE PHENOLPHTHIOCEROL SYNTHESIS POLYKETIDE SYNTHASE TYPE I PKS1-RELATED"/>
    <property type="match status" value="1"/>
</dbReference>
<dbReference type="PROSITE" id="PS52004">
    <property type="entry name" value="KS3_2"/>
    <property type="match status" value="1"/>
</dbReference>
<dbReference type="Pfam" id="PF00109">
    <property type="entry name" value="ketoacyl-synt"/>
    <property type="match status" value="1"/>
</dbReference>
<dbReference type="InterPro" id="IPR050091">
    <property type="entry name" value="PKS_NRPS_Biosynth_Enz"/>
</dbReference>
<dbReference type="InterPro" id="IPR036736">
    <property type="entry name" value="ACP-like_sf"/>
</dbReference>
<accession>A0ABQ6U5L3</accession>
<dbReference type="Gene3D" id="1.10.1200.10">
    <property type="entry name" value="ACP-like"/>
    <property type="match status" value="1"/>
</dbReference>
<dbReference type="RefSeq" id="WP_151016381.1">
    <property type="nucleotide sequence ID" value="NZ_WAAR01000380.1"/>
</dbReference>
<dbReference type="Proteomes" id="UP000471364">
    <property type="component" value="Unassembled WGS sequence"/>
</dbReference>
<keyword evidence="3" id="KW-0808">Transferase</keyword>
<feature type="domain" description="Ketosynthase family 3 (KS3)" evidence="5">
    <location>
        <begin position="63"/>
        <end position="243"/>
    </location>
</feature>
<evidence type="ECO:0000313" key="6">
    <source>
        <dbReference type="EMBL" id="KAB1092541.1"/>
    </source>
</evidence>
<dbReference type="InterPro" id="IPR020806">
    <property type="entry name" value="PKS_PP-bd"/>
</dbReference>
<dbReference type="SUPFAM" id="SSF53901">
    <property type="entry name" value="Thiolase-like"/>
    <property type="match status" value="1"/>
</dbReference>
<evidence type="ECO:0000256" key="3">
    <source>
        <dbReference type="ARBA" id="ARBA00022679"/>
    </source>
</evidence>
<keyword evidence="1" id="KW-0596">Phosphopantetheine</keyword>
<dbReference type="CDD" id="cd00833">
    <property type="entry name" value="PKS"/>
    <property type="match status" value="1"/>
</dbReference>
<keyword evidence="2" id="KW-0597">Phosphoprotein</keyword>
<dbReference type="EMBL" id="WAAR01000380">
    <property type="protein sequence ID" value="KAB1092541.1"/>
    <property type="molecule type" value="Genomic_DNA"/>
</dbReference>
<dbReference type="InterPro" id="IPR016039">
    <property type="entry name" value="Thiolase-like"/>
</dbReference>
<dbReference type="InterPro" id="IPR018201">
    <property type="entry name" value="Ketoacyl_synth_AS"/>
</dbReference>
<dbReference type="InterPro" id="IPR020841">
    <property type="entry name" value="PKS_Beta-ketoAc_synthase_dom"/>
</dbReference>
<evidence type="ECO:0000256" key="1">
    <source>
        <dbReference type="ARBA" id="ARBA00022450"/>
    </source>
</evidence>
<sequence>GFDSLTAVDLRNRVNAATGLRLPSTLVFDYPTPQALAVHVHAELAGAAGGPAAPGVRTTTRSDEPLAIVGMACRYPGGVETPDQLWALLAAGGEGIGEFPTDRGWDLESLFDPDPDHPGTSYTRHGGFLYGAGEFDPGFFGISPREALAMDPQQRLLLEASWESFESAGLDPQRLRGSRTGVFAGVMYHDYASQLMELADEVEGYVGTGNSGSVLSGRVAYTFGLEGPAVTVDTACSSSLVAL</sequence>